<dbReference type="GO" id="GO:0008721">
    <property type="term" value="F:D-serine ammonia-lyase activity"/>
    <property type="evidence" value="ECO:0007669"/>
    <property type="project" value="UniProtKB-EC"/>
</dbReference>
<evidence type="ECO:0000256" key="9">
    <source>
        <dbReference type="ARBA" id="ARBA00051198"/>
    </source>
</evidence>
<evidence type="ECO:0000256" key="5">
    <source>
        <dbReference type="ARBA" id="ARBA00022723"/>
    </source>
</evidence>
<dbReference type="EMBL" id="MU853755">
    <property type="protein sequence ID" value="KAK3945450.1"/>
    <property type="molecule type" value="Genomic_DNA"/>
</dbReference>
<evidence type="ECO:0000256" key="7">
    <source>
        <dbReference type="ARBA" id="ARBA00022898"/>
    </source>
</evidence>
<evidence type="ECO:0000256" key="10">
    <source>
        <dbReference type="ARBA" id="ARBA00055764"/>
    </source>
</evidence>
<dbReference type="PANTHER" id="PTHR28004">
    <property type="entry name" value="ZGC:162816-RELATED"/>
    <property type="match status" value="1"/>
</dbReference>
<comment type="function">
    <text evidence="10">Catalyzes the conversion of D-serine to pyruvate and ammonia. May play a role in D-serine detoxification.</text>
</comment>
<dbReference type="AlphaFoldDB" id="A0AAN6NH76"/>
<evidence type="ECO:0000313" key="15">
    <source>
        <dbReference type="EMBL" id="KAK3945450.1"/>
    </source>
</evidence>
<dbReference type="Gene3D" id="2.40.37.20">
    <property type="entry name" value="D-serine dehydratase-like domain"/>
    <property type="match status" value="1"/>
</dbReference>
<evidence type="ECO:0000256" key="4">
    <source>
        <dbReference type="ARBA" id="ARBA00022575"/>
    </source>
</evidence>
<keyword evidence="6" id="KW-0862">Zinc</keyword>
<evidence type="ECO:0000256" key="12">
    <source>
        <dbReference type="ARBA" id="ARBA00069616"/>
    </source>
</evidence>
<comment type="caution">
    <text evidence="15">The sequence shown here is derived from an EMBL/GenBank/DDBJ whole genome shotgun (WGS) entry which is preliminary data.</text>
</comment>
<dbReference type="GO" id="GO:0009636">
    <property type="term" value="P:response to toxic substance"/>
    <property type="evidence" value="ECO:0007669"/>
    <property type="project" value="UniProtKB-KW"/>
</dbReference>
<comment type="cofactor">
    <cofactor evidence="1">
        <name>pyridoxal 5'-phosphate</name>
        <dbReference type="ChEBI" id="CHEBI:597326"/>
    </cofactor>
</comment>
<protein>
    <recommendedName>
        <fullName evidence="12">D-serine dehydratase</fullName>
        <ecNumber evidence="11">4.3.1.18</ecNumber>
    </recommendedName>
    <alternativeName>
        <fullName evidence="13">D-serine deaminase</fullName>
    </alternativeName>
</protein>
<dbReference type="InterPro" id="IPR051466">
    <property type="entry name" value="D-amino_acid_metab_enzyme"/>
</dbReference>
<keyword evidence="4" id="KW-0216">Detoxification</keyword>
<evidence type="ECO:0000256" key="3">
    <source>
        <dbReference type="ARBA" id="ARBA00005323"/>
    </source>
</evidence>
<evidence type="ECO:0000256" key="13">
    <source>
        <dbReference type="ARBA" id="ARBA00075219"/>
    </source>
</evidence>
<dbReference type="PANTHER" id="PTHR28004:SF2">
    <property type="entry name" value="D-SERINE DEHYDRATASE"/>
    <property type="match status" value="1"/>
</dbReference>
<dbReference type="InterPro" id="IPR029066">
    <property type="entry name" value="PLP-binding_barrel"/>
</dbReference>
<evidence type="ECO:0000259" key="14">
    <source>
        <dbReference type="SMART" id="SM01119"/>
    </source>
</evidence>
<dbReference type="SUPFAM" id="SSF51419">
    <property type="entry name" value="PLP-binding barrel"/>
    <property type="match status" value="1"/>
</dbReference>
<dbReference type="EC" id="4.3.1.18" evidence="11"/>
<dbReference type="InterPro" id="IPR026956">
    <property type="entry name" value="D-ser_dehydrat-like_dom"/>
</dbReference>
<keyword evidence="16" id="KW-1185">Reference proteome</keyword>
<keyword evidence="8" id="KW-0456">Lyase</keyword>
<dbReference type="InterPro" id="IPR042208">
    <property type="entry name" value="D-ser_dehydrat-like_sf"/>
</dbReference>
<dbReference type="SMART" id="SM01119">
    <property type="entry name" value="D-ser_dehydrat"/>
    <property type="match status" value="1"/>
</dbReference>
<organism evidence="15 16">
    <name type="scientific">Diplogelasinospora grovesii</name>
    <dbReference type="NCBI Taxonomy" id="303347"/>
    <lineage>
        <taxon>Eukaryota</taxon>
        <taxon>Fungi</taxon>
        <taxon>Dikarya</taxon>
        <taxon>Ascomycota</taxon>
        <taxon>Pezizomycotina</taxon>
        <taxon>Sordariomycetes</taxon>
        <taxon>Sordariomycetidae</taxon>
        <taxon>Sordariales</taxon>
        <taxon>Diplogelasinosporaceae</taxon>
        <taxon>Diplogelasinospora</taxon>
    </lineage>
</organism>
<evidence type="ECO:0000256" key="11">
    <source>
        <dbReference type="ARBA" id="ARBA00066349"/>
    </source>
</evidence>
<gene>
    <name evidence="15" type="ORF">QBC46DRAFT_372267</name>
</gene>
<reference evidence="16" key="1">
    <citation type="journal article" date="2023" name="Mol. Phylogenet. Evol.">
        <title>Genome-scale phylogeny and comparative genomics of the fungal order Sordariales.</title>
        <authorList>
            <person name="Hensen N."/>
            <person name="Bonometti L."/>
            <person name="Westerberg I."/>
            <person name="Brannstrom I.O."/>
            <person name="Guillou S."/>
            <person name="Cros-Aarteil S."/>
            <person name="Calhoun S."/>
            <person name="Haridas S."/>
            <person name="Kuo A."/>
            <person name="Mondo S."/>
            <person name="Pangilinan J."/>
            <person name="Riley R."/>
            <person name="LaButti K."/>
            <person name="Andreopoulos B."/>
            <person name="Lipzen A."/>
            <person name="Chen C."/>
            <person name="Yan M."/>
            <person name="Daum C."/>
            <person name="Ng V."/>
            <person name="Clum A."/>
            <person name="Steindorff A."/>
            <person name="Ohm R.A."/>
            <person name="Martin F."/>
            <person name="Silar P."/>
            <person name="Natvig D.O."/>
            <person name="Lalanne C."/>
            <person name="Gautier V."/>
            <person name="Ament-Velasquez S.L."/>
            <person name="Kruys A."/>
            <person name="Hutchinson M.I."/>
            <person name="Powell A.J."/>
            <person name="Barry K."/>
            <person name="Miller A.N."/>
            <person name="Grigoriev I.V."/>
            <person name="Debuchy R."/>
            <person name="Gladieux P."/>
            <person name="Hiltunen Thoren M."/>
            <person name="Johannesson H."/>
        </authorList>
    </citation>
    <scope>NUCLEOTIDE SEQUENCE [LARGE SCALE GENOMIC DNA]</scope>
    <source>
        <strain evidence="16">CBS 340.73</strain>
    </source>
</reference>
<evidence type="ECO:0000256" key="2">
    <source>
        <dbReference type="ARBA" id="ARBA00001947"/>
    </source>
</evidence>
<evidence type="ECO:0000256" key="6">
    <source>
        <dbReference type="ARBA" id="ARBA00022833"/>
    </source>
</evidence>
<keyword evidence="5" id="KW-0479">Metal-binding</keyword>
<keyword evidence="7" id="KW-0663">Pyridoxal phosphate</keyword>
<evidence type="ECO:0000313" key="16">
    <source>
        <dbReference type="Proteomes" id="UP001303473"/>
    </source>
</evidence>
<dbReference type="Pfam" id="PF14031">
    <property type="entry name" value="D-ser_dehydrat"/>
    <property type="match status" value="1"/>
</dbReference>
<evidence type="ECO:0000256" key="8">
    <source>
        <dbReference type="ARBA" id="ARBA00023239"/>
    </source>
</evidence>
<evidence type="ECO:0000256" key="1">
    <source>
        <dbReference type="ARBA" id="ARBA00001933"/>
    </source>
</evidence>
<dbReference type="GO" id="GO:0036088">
    <property type="term" value="P:D-serine catabolic process"/>
    <property type="evidence" value="ECO:0007669"/>
    <property type="project" value="TreeGrafter"/>
</dbReference>
<feature type="domain" description="D-serine dehydratase-like" evidence="14">
    <location>
        <begin position="322"/>
        <end position="450"/>
    </location>
</feature>
<dbReference type="Gene3D" id="3.20.20.10">
    <property type="entry name" value="Alanine racemase"/>
    <property type="match status" value="1"/>
</dbReference>
<dbReference type="GO" id="GO:0046872">
    <property type="term" value="F:metal ion binding"/>
    <property type="evidence" value="ECO:0007669"/>
    <property type="project" value="UniProtKB-KW"/>
</dbReference>
<comment type="cofactor">
    <cofactor evidence="2">
        <name>Zn(2+)</name>
        <dbReference type="ChEBI" id="CHEBI:29105"/>
    </cofactor>
</comment>
<dbReference type="Proteomes" id="UP001303473">
    <property type="component" value="Unassembled WGS sequence"/>
</dbReference>
<proteinExistence type="inferred from homology"/>
<sequence length="470" mass="51825">MTTLSGNASLKEELKAKYVGKTLYEVPTPSCVLDLAKLESNCERMLDATQKLDILWRPHIKTHKTTELTRLQVGDTLTTPVHILVSTVLEAENILPLLEEYKSKGRAVNVLFAFPLFPSAVYRLAAISSALGPDGLSVMIDHPDQLIPASHITQISGYPPLAFLKIDVGYGRAGVVLGSDPYQQLVDAVLDAERRGDCRLHGLYAHAGQSYGLRKDWAEAMKLLAAEFDPLYRAAQHIRSRGGDTKGEMVLTVGATPTASSVQHPTLLEGAAEGPMQELRGVFKEYREAGFNLELHAGVYATLDLQQLATHSRVGMSADDIAISVMAEVASVYPGRGPEGRTEALVNAGCLALGREPVTDKGDPPGKDYNGWGMLTPWRLGHYEPINSDFPREHGGWQVSRISQEHGILLWNGPKDDERKAPLKVGQRVRIWPNHSCIAGACFDYYFIVDSRNKGREEVVIDVWPRWRGW</sequence>
<name>A0AAN6NH76_9PEZI</name>
<accession>A0AAN6NH76</accession>
<comment type="similarity">
    <text evidence="3">Belongs to the DSD1 family.</text>
</comment>
<comment type="catalytic activity">
    <reaction evidence="9">
        <text>D-serine = pyruvate + NH4(+)</text>
        <dbReference type="Rhea" id="RHEA:13977"/>
        <dbReference type="ChEBI" id="CHEBI:15361"/>
        <dbReference type="ChEBI" id="CHEBI:28938"/>
        <dbReference type="ChEBI" id="CHEBI:35247"/>
        <dbReference type="EC" id="4.3.1.18"/>
    </reaction>
    <physiologicalReaction direction="left-to-right" evidence="9">
        <dbReference type="Rhea" id="RHEA:13978"/>
    </physiologicalReaction>
</comment>
<dbReference type="FunFam" id="3.20.20.10:FF:000016">
    <property type="entry name" value="D-serine dehydratase"/>
    <property type="match status" value="1"/>
</dbReference>